<dbReference type="Proteomes" id="UP001066276">
    <property type="component" value="Chromosome 5"/>
</dbReference>
<reference evidence="2" key="1">
    <citation type="journal article" date="2022" name="bioRxiv">
        <title>Sequencing and chromosome-scale assembly of the giantPleurodeles waltlgenome.</title>
        <authorList>
            <person name="Brown T."/>
            <person name="Elewa A."/>
            <person name="Iarovenko S."/>
            <person name="Subramanian E."/>
            <person name="Araus A.J."/>
            <person name="Petzold A."/>
            <person name="Susuki M."/>
            <person name="Suzuki K.-i.T."/>
            <person name="Hayashi T."/>
            <person name="Toyoda A."/>
            <person name="Oliveira C."/>
            <person name="Osipova E."/>
            <person name="Leigh N.D."/>
            <person name="Simon A."/>
            <person name="Yun M.H."/>
        </authorList>
    </citation>
    <scope>NUCLEOTIDE SEQUENCE</scope>
    <source>
        <strain evidence="2">20211129_DDA</strain>
        <tissue evidence="2">Liver</tissue>
    </source>
</reference>
<dbReference type="EMBL" id="JANPWB010000009">
    <property type="protein sequence ID" value="KAJ1155454.1"/>
    <property type="molecule type" value="Genomic_DNA"/>
</dbReference>
<dbReference type="Gene3D" id="6.10.140.140">
    <property type="match status" value="1"/>
</dbReference>
<gene>
    <name evidence="2" type="ORF">NDU88_008184</name>
</gene>
<dbReference type="SMART" id="SM00349">
    <property type="entry name" value="KRAB"/>
    <property type="match status" value="1"/>
</dbReference>
<dbReference type="GO" id="GO:0006355">
    <property type="term" value="P:regulation of DNA-templated transcription"/>
    <property type="evidence" value="ECO:0007669"/>
    <property type="project" value="InterPro"/>
</dbReference>
<dbReference type="PANTHER" id="PTHR23232:SF163">
    <property type="entry name" value="ZINC FINGER PROTEIN 589"/>
    <property type="match status" value="1"/>
</dbReference>
<evidence type="ECO:0000313" key="2">
    <source>
        <dbReference type="EMBL" id="KAJ1155454.1"/>
    </source>
</evidence>
<dbReference type="PANTHER" id="PTHR23232">
    <property type="entry name" value="KRAB DOMAIN C2H2 ZINC FINGER"/>
    <property type="match status" value="1"/>
</dbReference>
<sequence>MWIFCPECGDSTTSAEKPPQISPTFHDAAAFFSEEEWKLLHEWQKELYRNVMNEIHQALISLGPLITNSLLTLRAKEKEDVLHAVPERRLGRNISSGEKNCKSDALMNLNKDENQCLKESSRKSQRGSSDYHSIEEESVLKIVSFSIKEEANSYSMGHQDAEKICSTDSVTRFPSPSSKSEIVFADYPYTKRGDSRVRRCTIISPENEQDTDFLEEPETERRNTGVNKSINSAEQHHSSNWERTYDAGEFGTSFSPKSDYLNPFIHPSRKEYAFTHSRTPDTALRLSGTDVPWPPMTFRYLGILVFHKEKDLHNGSL</sequence>
<dbReference type="AlphaFoldDB" id="A0AAV7RT20"/>
<organism evidence="2 3">
    <name type="scientific">Pleurodeles waltl</name>
    <name type="common">Iberian ribbed newt</name>
    <dbReference type="NCBI Taxonomy" id="8319"/>
    <lineage>
        <taxon>Eukaryota</taxon>
        <taxon>Metazoa</taxon>
        <taxon>Chordata</taxon>
        <taxon>Craniata</taxon>
        <taxon>Vertebrata</taxon>
        <taxon>Euteleostomi</taxon>
        <taxon>Amphibia</taxon>
        <taxon>Batrachia</taxon>
        <taxon>Caudata</taxon>
        <taxon>Salamandroidea</taxon>
        <taxon>Salamandridae</taxon>
        <taxon>Pleurodelinae</taxon>
        <taxon>Pleurodeles</taxon>
    </lineage>
</organism>
<name>A0AAV7RT20_PLEWA</name>
<dbReference type="InterPro" id="IPR050169">
    <property type="entry name" value="Krueppel_C2H2_ZnF"/>
</dbReference>
<keyword evidence="3" id="KW-1185">Reference proteome</keyword>
<feature type="domain" description="KRAB" evidence="1">
    <location>
        <begin position="23"/>
        <end position="94"/>
    </location>
</feature>
<dbReference type="InterPro" id="IPR036051">
    <property type="entry name" value="KRAB_dom_sf"/>
</dbReference>
<proteinExistence type="predicted"/>
<dbReference type="Pfam" id="PF01352">
    <property type="entry name" value="KRAB"/>
    <property type="match status" value="1"/>
</dbReference>
<protein>
    <recommendedName>
        <fullName evidence="1">KRAB domain-containing protein</fullName>
    </recommendedName>
</protein>
<dbReference type="InterPro" id="IPR001909">
    <property type="entry name" value="KRAB"/>
</dbReference>
<comment type="caution">
    <text evidence="2">The sequence shown here is derived from an EMBL/GenBank/DDBJ whole genome shotgun (WGS) entry which is preliminary data.</text>
</comment>
<dbReference type="CDD" id="cd07765">
    <property type="entry name" value="KRAB_A-box"/>
    <property type="match status" value="1"/>
</dbReference>
<accession>A0AAV7RT20</accession>
<evidence type="ECO:0000313" key="3">
    <source>
        <dbReference type="Proteomes" id="UP001066276"/>
    </source>
</evidence>
<dbReference type="PROSITE" id="PS50805">
    <property type="entry name" value="KRAB"/>
    <property type="match status" value="1"/>
</dbReference>
<evidence type="ECO:0000259" key="1">
    <source>
        <dbReference type="PROSITE" id="PS50805"/>
    </source>
</evidence>
<dbReference type="SUPFAM" id="SSF109640">
    <property type="entry name" value="KRAB domain (Kruppel-associated box)"/>
    <property type="match status" value="1"/>
</dbReference>